<dbReference type="EMBL" id="JACGWN010000002">
    <property type="protein sequence ID" value="KAL0458519.1"/>
    <property type="molecule type" value="Genomic_DNA"/>
</dbReference>
<gene>
    <name evidence="2" type="ORF">Slati_0479100</name>
</gene>
<feature type="region of interest" description="Disordered" evidence="1">
    <location>
        <begin position="1"/>
        <end position="47"/>
    </location>
</feature>
<reference evidence="2" key="2">
    <citation type="journal article" date="2024" name="Plant">
        <title>Genomic evolution and insights into agronomic trait innovations of Sesamum species.</title>
        <authorList>
            <person name="Miao H."/>
            <person name="Wang L."/>
            <person name="Qu L."/>
            <person name="Liu H."/>
            <person name="Sun Y."/>
            <person name="Le M."/>
            <person name="Wang Q."/>
            <person name="Wei S."/>
            <person name="Zheng Y."/>
            <person name="Lin W."/>
            <person name="Duan Y."/>
            <person name="Cao H."/>
            <person name="Xiong S."/>
            <person name="Wang X."/>
            <person name="Wei L."/>
            <person name="Li C."/>
            <person name="Ma Q."/>
            <person name="Ju M."/>
            <person name="Zhao R."/>
            <person name="Li G."/>
            <person name="Mu C."/>
            <person name="Tian Q."/>
            <person name="Mei H."/>
            <person name="Zhang T."/>
            <person name="Gao T."/>
            <person name="Zhang H."/>
        </authorList>
    </citation>
    <scope>NUCLEOTIDE SEQUENCE</scope>
    <source>
        <strain evidence="2">KEN1</strain>
    </source>
</reference>
<protein>
    <submittedName>
        <fullName evidence="2">Uncharacterized protein</fullName>
    </submittedName>
</protein>
<sequence length="60" mass="5717">MAPMKVGDNSPEEVSKEVLHYGGSATGSAGLGGDGTGAKGAGTGTPLAGARDVARVTCKA</sequence>
<evidence type="ECO:0000256" key="1">
    <source>
        <dbReference type="SAM" id="MobiDB-lite"/>
    </source>
</evidence>
<accession>A0AAW2XZB3</accession>
<comment type="caution">
    <text evidence="2">The sequence shown here is derived from an EMBL/GenBank/DDBJ whole genome shotgun (WGS) entry which is preliminary data.</text>
</comment>
<proteinExistence type="predicted"/>
<reference evidence="2" key="1">
    <citation type="submission" date="2020-06" db="EMBL/GenBank/DDBJ databases">
        <authorList>
            <person name="Li T."/>
            <person name="Hu X."/>
            <person name="Zhang T."/>
            <person name="Song X."/>
            <person name="Zhang H."/>
            <person name="Dai N."/>
            <person name="Sheng W."/>
            <person name="Hou X."/>
            <person name="Wei L."/>
        </authorList>
    </citation>
    <scope>NUCLEOTIDE SEQUENCE</scope>
    <source>
        <strain evidence="2">KEN1</strain>
        <tissue evidence="2">Leaf</tissue>
    </source>
</reference>
<dbReference type="AlphaFoldDB" id="A0AAW2XZB3"/>
<evidence type="ECO:0000313" key="2">
    <source>
        <dbReference type="EMBL" id="KAL0458519.1"/>
    </source>
</evidence>
<organism evidence="2">
    <name type="scientific">Sesamum latifolium</name>
    <dbReference type="NCBI Taxonomy" id="2727402"/>
    <lineage>
        <taxon>Eukaryota</taxon>
        <taxon>Viridiplantae</taxon>
        <taxon>Streptophyta</taxon>
        <taxon>Embryophyta</taxon>
        <taxon>Tracheophyta</taxon>
        <taxon>Spermatophyta</taxon>
        <taxon>Magnoliopsida</taxon>
        <taxon>eudicotyledons</taxon>
        <taxon>Gunneridae</taxon>
        <taxon>Pentapetalae</taxon>
        <taxon>asterids</taxon>
        <taxon>lamiids</taxon>
        <taxon>Lamiales</taxon>
        <taxon>Pedaliaceae</taxon>
        <taxon>Sesamum</taxon>
    </lineage>
</organism>
<name>A0AAW2XZB3_9LAMI</name>
<feature type="compositionally biased region" description="Gly residues" evidence="1">
    <location>
        <begin position="29"/>
        <end position="43"/>
    </location>
</feature>